<gene>
    <name evidence="3" type="ORF">UFOPK2975_01253</name>
</gene>
<keyword evidence="1" id="KW-0238">DNA-binding</keyword>
<feature type="compositionally biased region" description="Basic and acidic residues" evidence="2">
    <location>
        <begin position="138"/>
        <end position="147"/>
    </location>
</feature>
<evidence type="ECO:0000313" key="3">
    <source>
        <dbReference type="EMBL" id="CAB4801029.1"/>
    </source>
</evidence>
<dbReference type="PIRSF" id="PIRSF002070">
    <property type="entry name" value="SSB"/>
    <property type="match status" value="1"/>
</dbReference>
<feature type="region of interest" description="Disordered" evidence="2">
    <location>
        <begin position="108"/>
        <end position="147"/>
    </location>
</feature>
<proteinExistence type="inferred from homology"/>
<dbReference type="Gene3D" id="2.40.50.140">
    <property type="entry name" value="Nucleic acid-binding proteins"/>
    <property type="match status" value="1"/>
</dbReference>
<dbReference type="InterPro" id="IPR011344">
    <property type="entry name" value="ssDNA-bd"/>
</dbReference>
<dbReference type="Pfam" id="PF00436">
    <property type="entry name" value="SSB"/>
    <property type="match status" value="1"/>
</dbReference>
<dbReference type="PANTHER" id="PTHR10302:SF27">
    <property type="entry name" value="SINGLE-STRANDED DNA-BINDING PROTEIN"/>
    <property type="match status" value="1"/>
</dbReference>
<dbReference type="PANTHER" id="PTHR10302">
    <property type="entry name" value="SINGLE-STRANDED DNA-BINDING PROTEIN"/>
    <property type="match status" value="1"/>
</dbReference>
<dbReference type="AlphaFoldDB" id="A0A6J6XX19"/>
<evidence type="ECO:0000256" key="1">
    <source>
        <dbReference type="ARBA" id="ARBA00023125"/>
    </source>
</evidence>
<dbReference type="InterPro" id="IPR012340">
    <property type="entry name" value="NA-bd_OB-fold"/>
</dbReference>
<dbReference type="InterPro" id="IPR000424">
    <property type="entry name" value="Primosome_PriB/ssb"/>
</dbReference>
<dbReference type="NCBIfam" id="TIGR00621">
    <property type="entry name" value="ssb"/>
    <property type="match status" value="1"/>
</dbReference>
<dbReference type="GO" id="GO:0006260">
    <property type="term" value="P:DNA replication"/>
    <property type="evidence" value="ECO:0007669"/>
    <property type="project" value="InterPro"/>
</dbReference>
<dbReference type="PROSITE" id="PS50935">
    <property type="entry name" value="SSB"/>
    <property type="match status" value="1"/>
</dbReference>
<dbReference type="CDD" id="cd04496">
    <property type="entry name" value="SSB_OBF"/>
    <property type="match status" value="1"/>
</dbReference>
<dbReference type="HAMAP" id="MF_00984">
    <property type="entry name" value="SSB"/>
    <property type="match status" value="1"/>
</dbReference>
<protein>
    <submittedName>
        <fullName evidence="3">Unannotated protein</fullName>
    </submittedName>
</protein>
<dbReference type="SUPFAM" id="SSF50249">
    <property type="entry name" value="Nucleic acid-binding proteins"/>
    <property type="match status" value="1"/>
</dbReference>
<sequence>MSDNTITLVGNLTRDPELRFTTTGRGVASFGIAVGRRYQVNGEWQEQTSYFNVTAWGQLGENAAASLTKGARVVVTGRLEQREYTTREGDKRTAIDVIADELGPSLRWATAQVERTPKTDGPSQGGASRGANPGTDVNPHDTGEEPF</sequence>
<accession>A0A6J6XX19</accession>
<dbReference type="EMBL" id="CAFAAG010000127">
    <property type="protein sequence ID" value="CAB4801029.1"/>
    <property type="molecule type" value="Genomic_DNA"/>
</dbReference>
<name>A0A6J6XX19_9ZZZZ</name>
<dbReference type="GO" id="GO:0003697">
    <property type="term" value="F:single-stranded DNA binding"/>
    <property type="evidence" value="ECO:0007669"/>
    <property type="project" value="InterPro"/>
</dbReference>
<dbReference type="GO" id="GO:0009295">
    <property type="term" value="C:nucleoid"/>
    <property type="evidence" value="ECO:0007669"/>
    <property type="project" value="TreeGrafter"/>
</dbReference>
<evidence type="ECO:0000256" key="2">
    <source>
        <dbReference type="SAM" id="MobiDB-lite"/>
    </source>
</evidence>
<organism evidence="3">
    <name type="scientific">freshwater metagenome</name>
    <dbReference type="NCBI Taxonomy" id="449393"/>
    <lineage>
        <taxon>unclassified sequences</taxon>
        <taxon>metagenomes</taxon>
        <taxon>ecological metagenomes</taxon>
    </lineage>
</organism>
<reference evidence="3" key="1">
    <citation type="submission" date="2020-05" db="EMBL/GenBank/DDBJ databases">
        <authorList>
            <person name="Chiriac C."/>
            <person name="Salcher M."/>
            <person name="Ghai R."/>
            <person name="Kavagutti S V."/>
        </authorList>
    </citation>
    <scope>NUCLEOTIDE SEQUENCE</scope>
</reference>